<dbReference type="Proteomes" id="UP000042394">
    <property type="component" value="Unassembled WGS sequence"/>
</dbReference>
<sequence length="74" mass="8584">MLVDPMVHDQQRAFRREHANTQVGVFGDPLPPDTCRIDHHRRVKRLGFASEMVAHMDAADRCAFTNEPGHFMRR</sequence>
<name>A0A655EA13_SALET</name>
<organism evidence="1 2">
    <name type="scientific">Salmonella enterica subsp. enterica serovar Bovismorbificans</name>
    <dbReference type="NCBI Taxonomy" id="58097"/>
    <lineage>
        <taxon>Bacteria</taxon>
        <taxon>Pseudomonadati</taxon>
        <taxon>Pseudomonadota</taxon>
        <taxon>Gammaproteobacteria</taxon>
        <taxon>Enterobacterales</taxon>
        <taxon>Enterobacteriaceae</taxon>
        <taxon>Salmonella</taxon>
    </lineage>
</organism>
<proteinExistence type="predicted"/>
<reference evidence="1 2" key="1">
    <citation type="submission" date="2015-03" db="EMBL/GenBank/DDBJ databases">
        <authorList>
            <consortium name="Pathogen Informatics"/>
        </authorList>
    </citation>
    <scope>NUCLEOTIDE SEQUENCE [LARGE SCALE GENOMIC DNA]</scope>
    <source>
        <strain evidence="1 2">D4891</strain>
    </source>
</reference>
<dbReference type="EMBL" id="CQPD01000060">
    <property type="protein sequence ID" value="CNV09760.1"/>
    <property type="molecule type" value="Genomic_DNA"/>
</dbReference>
<evidence type="ECO:0000313" key="1">
    <source>
        <dbReference type="EMBL" id="CNV09760.1"/>
    </source>
</evidence>
<accession>A0A655EA13</accession>
<gene>
    <name evidence="1" type="ORF">ERS008207_04279</name>
</gene>
<dbReference type="AlphaFoldDB" id="A0A655EA13"/>
<evidence type="ECO:0000313" key="2">
    <source>
        <dbReference type="Proteomes" id="UP000042394"/>
    </source>
</evidence>
<protein>
    <submittedName>
        <fullName evidence="1">Uncharacterized protein</fullName>
    </submittedName>
</protein>